<reference evidence="1 2" key="1">
    <citation type="submission" date="2020-07" db="EMBL/GenBank/DDBJ databases">
        <title>Sequencing the genomes of 1000 actinobacteria strains.</title>
        <authorList>
            <person name="Klenk H.-P."/>
        </authorList>
    </citation>
    <scope>NUCLEOTIDE SEQUENCE [LARGE SCALE GENOMIC DNA]</scope>
    <source>
        <strain evidence="1 2">DSM 102047</strain>
    </source>
</reference>
<organism evidence="1 2">
    <name type="scientific">Psychromicrobium silvestre</name>
    <dbReference type="NCBI Taxonomy" id="1645614"/>
    <lineage>
        <taxon>Bacteria</taxon>
        <taxon>Bacillati</taxon>
        <taxon>Actinomycetota</taxon>
        <taxon>Actinomycetes</taxon>
        <taxon>Micrococcales</taxon>
        <taxon>Micrococcaceae</taxon>
        <taxon>Psychromicrobium</taxon>
    </lineage>
</organism>
<dbReference type="AlphaFoldDB" id="A0A7Y9LUQ9"/>
<gene>
    <name evidence="1" type="ORF">FHU41_002232</name>
</gene>
<dbReference type="EMBL" id="JACBYQ010000002">
    <property type="protein sequence ID" value="NYE95982.1"/>
    <property type="molecule type" value="Genomic_DNA"/>
</dbReference>
<name>A0A7Y9LUQ9_9MICC</name>
<accession>A0A7Y9LUQ9</accession>
<evidence type="ECO:0000313" key="1">
    <source>
        <dbReference type="EMBL" id="NYE95982.1"/>
    </source>
</evidence>
<proteinExistence type="predicted"/>
<dbReference type="Proteomes" id="UP000521748">
    <property type="component" value="Unassembled WGS sequence"/>
</dbReference>
<protein>
    <submittedName>
        <fullName evidence="1">Uncharacterized protein</fullName>
    </submittedName>
</protein>
<keyword evidence="2" id="KW-1185">Reference proteome</keyword>
<dbReference type="RefSeq" id="WP_179389698.1">
    <property type="nucleotide sequence ID" value="NZ_JACBYQ010000002.1"/>
</dbReference>
<sequence length="249" mass="26790">MNRNQVSASASKLSADSELLSAWRRLSEMACWREPDDWLIPEVEVFAQALLGEGDIERAALLLGAARALLGVGVVETVEDLRCAYVAAAKTLDIDSIQAMLEGWSANFQLALGDSCTDPSTGLATIAHLERLLLDHCASAELEESKVLAAIKLPVRLNFGTAPTGWALKAELGSASLLSLTATSAVVAYSDHAVLILMPRTIENLTKLARCQEAIEEISPALKGQTRLECELAPSLEREIPLVLARLCR</sequence>
<evidence type="ECO:0000313" key="2">
    <source>
        <dbReference type="Proteomes" id="UP000521748"/>
    </source>
</evidence>
<comment type="caution">
    <text evidence="1">The sequence shown here is derived from an EMBL/GenBank/DDBJ whole genome shotgun (WGS) entry which is preliminary data.</text>
</comment>